<name>A0A6N3G0V2_EUBLI</name>
<protein>
    <submittedName>
        <fullName evidence="2">Helix-turn-helix domain protein</fullName>
    </submittedName>
</protein>
<dbReference type="Pfam" id="PF12728">
    <property type="entry name" value="HTH_17"/>
    <property type="match status" value="1"/>
</dbReference>
<accession>A0A6N3G0V2</accession>
<sequence length="60" mass="6884">MFNQYDDIILVQDLTKMLKIGKNKAYNLLQSGQIKAKKDRTGHWVIQKTAVIEYTKASNA</sequence>
<dbReference type="InterPro" id="IPR041657">
    <property type="entry name" value="HTH_17"/>
</dbReference>
<proteinExistence type="predicted"/>
<feature type="domain" description="Helix-turn-helix" evidence="1">
    <location>
        <begin position="11"/>
        <end position="55"/>
    </location>
</feature>
<dbReference type="EMBL" id="CACRTR010000016">
    <property type="protein sequence ID" value="VYU58288.1"/>
    <property type="molecule type" value="Genomic_DNA"/>
</dbReference>
<organism evidence="2">
    <name type="scientific">Eubacterium limosum</name>
    <dbReference type="NCBI Taxonomy" id="1736"/>
    <lineage>
        <taxon>Bacteria</taxon>
        <taxon>Bacillati</taxon>
        <taxon>Bacillota</taxon>
        <taxon>Clostridia</taxon>
        <taxon>Eubacteriales</taxon>
        <taxon>Eubacteriaceae</taxon>
        <taxon>Eubacterium</taxon>
    </lineage>
</organism>
<gene>
    <name evidence="2" type="ORF">ELLFYP34_03661</name>
</gene>
<evidence type="ECO:0000259" key="1">
    <source>
        <dbReference type="Pfam" id="PF12728"/>
    </source>
</evidence>
<evidence type="ECO:0000313" key="2">
    <source>
        <dbReference type="EMBL" id="VYU58288.1"/>
    </source>
</evidence>
<reference evidence="2" key="1">
    <citation type="submission" date="2019-11" db="EMBL/GenBank/DDBJ databases">
        <authorList>
            <person name="Feng L."/>
        </authorList>
    </citation>
    <scope>NUCLEOTIDE SEQUENCE</scope>
    <source>
        <strain evidence="2">ElimosumLFYP34</strain>
    </source>
</reference>
<dbReference type="AlphaFoldDB" id="A0A6N3G0V2"/>